<comment type="pathway">
    <text evidence="7">Aromatic compound metabolism; 3,4-dihydroxybenzoate biosynthesis; 3-dehydroquinate from D-quinate (NAD(+) route).</text>
</comment>
<evidence type="ECO:0000259" key="10">
    <source>
        <dbReference type="Pfam" id="PF18317"/>
    </source>
</evidence>
<feature type="binding site" evidence="8">
    <location>
        <position position="66"/>
    </location>
    <ligand>
        <name>shikimate</name>
        <dbReference type="ChEBI" id="CHEBI:36208"/>
    </ligand>
</feature>
<dbReference type="CDD" id="cd01065">
    <property type="entry name" value="NAD_bind_Shikimate_DH"/>
    <property type="match status" value="1"/>
</dbReference>
<dbReference type="GO" id="GO:0009423">
    <property type="term" value="P:chorismate biosynthetic process"/>
    <property type="evidence" value="ECO:0007669"/>
    <property type="project" value="UniProtKB-UniRule"/>
</dbReference>
<dbReference type="HAMAP" id="MF_00222">
    <property type="entry name" value="Shikimate_DH_AroE"/>
    <property type="match status" value="1"/>
</dbReference>
<keyword evidence="3 8" id="KW-0028">Amino-acid biosynthesis</keyword>
<dbReference type="Pfam" id="PF18317">
    <property type="entry name" value="SDH_C"/>
    <property type="match status" value="1"/>
</dbReference>
<dbReference type="PANTHER" id="PTHR21089">
    <property type="entry name" value="SHIKIMATE DEHYDROGENASE"/>
    <property type="match status" value="1"/>
</dbReference>
<dbReference type="InterPro" id="IPR036291">
    <property type="entry name" value="NAD(P)-bd_dom_sf"/>
</dbReference>
<comment type="caution">
    <text evidence="8">Lacks conserved residue(s) required for the propagation of feature annotation.</text>
</comment>
<evidence type="ECO:0000313" key="12">
    <source>
        <dbReference type="Proteomes" id="UP000266287"/>
    </source>
</evidence>
<dbReference type="NCBIfam" id="NF001319">
    <property type="entry name" value="PRK00258.3-3"/>
    <property type="match status" value="1"/>
</dbReference>
<dbReference type="GO" id="GO:0008652">
    <property type="term" value="P:amino acid biosynthetic process"/>
    <property type="evidence" value="ECO:0007669"/>
    <property type="project" value="UniProtKB-KW"/>
</dbReference>
<evidence type="ECO:0000256" key="5">
    <source>
        <dbReference type="ARBA" id="ARBA00023002"/>
    </source>
</evidence>
<evidence type="ECO:0000256" key="4">
    <source>
        <dbReference type="ARBA" id="ARBA00022857"/>
    </source>
</evidence>
<dbReference type="GO" id="GO:0004764">
    <property type="term" value="F:shikimate 3-dehydrogenase (NADP+) activity"/>
    <property type="evidence" value="ECO:0007669"/>
    <property type="project" value="UniProtKB-UniRule"/>
</dbReference>
<dbReference type="AlphaFoldDB" id="A0A399FXE0"/>
<dbReference type="FunFam" id="3.40.50.720:FF:000086">
    <property type="entry name" value="Quinate/shikimate dehydrogenase"/>
    <property type="match status" value="1"/>
</dbReference>
<feature type="binding site" evidence="8">
    <location>
        <position position="255"/>
    </location>
    <ligand>
        <name>shikimate</name>
        <dbReference type="ChEBI" id="CHEBI:36208"/>
    </ligand>
</feature>
<reference evidence="11 12" key="1">
    <citation type="submission" date="2018-08" db="EMBL/GenBank/DDBJ databases">
        <title>Draft genome of candidate division NPL-UPA2 bacterium Unc8 that adapted to ultra-basic serpentinizing groundwater.</title>
        <authorList>
            <person name="Ishii S."/>
            <person name="Suzuki S."/>
            <person name="Nealson K.H."/>
        </authorList>
    </citation>
    <scope>NUCLEOTIDE SEQUENCE [LARGE SCALE GENOMIC DNA]</scope>
    <source>
        <strain evidence="11">Unc8</strain>
    </source>
</reference>
<dbReference type="InterPro" id="IPR011342">
    <property type="entry name" value="Shikimate_DH"/>
</dbReference>
<name>A0A399FXE0_UNCN2</name>
<evidence type="ECO:0000259" key="9">
    <source>
        <dbReference type="Pfam" id="PF08501"/>
    </source>
</evidence>
<dbReference type="GO" id="GO:0050661">
    <property type="term" value="F:NADP binding"/>
    <property type="evidence" value="ECO:0007669"/>
    <property type="project" value="InterPro"/>
</dbReference>
<evidence type="ECO:0000256" key="8">
    <source>
        <dbReference type="HAMAP-Rule" id="MF_00222"/>
    </source>
</evidence>
<keyword evidence="6 8" id="KW-0057">Aromatic amino acid biosynthesis</keyword>
<dbReference type="EC" id="1.1.1.25" evidence="2 8"/>
<keyword evidence="4 8" id="KW-0521">NADP</keyword>
<feature type="binding site" evidence="8">
    <location>
        <position position="227"/>
    </location>
    <ligand>
        <name>shikimate</name>
        <dbReference type="ChEBI" id="CHEBI:36208"/>
    </ligand>
</feature>
<organism evidence="11 12">
    <name type="scientific">candidate division NPL-UPA2 bacterium Unc8</name>
    <dbReference type="NCBI Taxonomy" id="1980939"/>
    <lineage>
        <taxon>Bacteria</taxon>
    </lineage>
</organism>
<feature type="binding site" evidence="8">
    <location>
        <position position="248"/>
    </location>
    <ligand>
        <name>NADP(+)</name>
        <dbReference type="ChEBI" id="CHEBI:58349"/>
    </ligand>
</feature>
<feature type="binding site" evidence="8">
    <location>
        <position position="82"/>
    </location>
    <ligand>
        <name>NADP(+)</name>
        <dbReference type="ChEBI" id="CHEBI:58349"/>
    </ligand>
</feature>
<feature type="domain" description="SDH C-terminal" evidence="10">
    <location>
        <begin position="248"/>
        <end position="278"/>
    </location>
</feature>
<dbReference type="GO" id="GO:0009073">
    <property type="term" value="P:aromatic amino acid family biosynthetic process"/>
    <property type="evidence" value="ECO:0007669"/>
    <property type="project" value="UniProtKB-KW"/>
</dbReference>
<dbReference type="InterPro" id="IPR022893">
    <property type="entry name" value="Shikimate_DH_fam"/>
</dbReference>
<comment type="pathway">
    <text evidence="1 8">Metabolic intermediate biosynthesis; chorismate biosynthesis; chorismate from D-erythrose 4-phosphate and phosphoenolpyruvate: step 4/7.</text>
</comment>
<comment type="catalytic activity">
    <reaction evidence="8">
        <text>shikimate + NADP(+) = 3-dehydroshikimate + NADPH + H(+)</text>
        <dbReference type="Rhea" id="RHEA:17737"/>
        <dbReference type="ChEBI" id="CHEBI:15378"/>
        <dbReference type="ChEBI" id="CHEBI:16630"/>
        <dbReference type="ChEBI" id="CHEBI:36208"/>
        <dbReference type="ChEBI" id="CHEBI:57783"/>
        <dbReference type="ChEBI" id="CHEBI:58349"/>
        <dbReference type="EC" id="1.1.1.25"/>
    </reaction>
</comment>
<evidence type="ECO:0000256" key="6">
    <source>
        <dbReference type="ARBA" id="ARBA00023141"/>
    </source>
</evidence>
<comment type="function">
    <text evidence="8">Involved in the biosynthesis of the chorismate, which leads to the biosynthesis of aromatic amino acids. Catalyzes the reversible NADPH linked reduction of 3-dehydroshikimate (DHSA) to yield shikimate (SA).</text>
</comment>
<feature type="domain" description="Shikimate dehydrogenase substrate binding N-terminal" evidence="9">
    <location>
        <begin position="11"/>
        <end position="93"/>
    </location>
</feature>
<dbReference type="EMBL" id="NDHY01000001">
    <property type="protein sequence ID" value="RII01065.1"/>
    <property type="molecule type" value="Genomic_DNA"/>
</dbReference>
<accession>A0A399FXE0</accession>
<dbReference type="InterPro" id="IPR013708">
    <property type="entry name" value="Shikimate_DH-bd_N"/>
</dbReference>
<feature type="binding site" evidence="8">
    <location>
        <position position="106"/>
    </location>
    <ligand>
        <name>shikimate</name>
        <dbReference type="ChEBI" id="CHEBI:36208"/>
    </ligand>
</feature>
<dbReference type="NCBIfam" id="TIGR00507">
    <property type="entry name" value="aroE"/>
    <property type="match status" value="1"/>
</dbReference>
<comment type="similarity">
    <text evidence="8">Belongs to the shikimate dehydrogenase family.</text>
</comment>
<evidence type="ECO:0000256" key="3">
    <source>
        <dbReference type="ARBA" id="ARBA00022605"/>
    </source>
</evidence>
<dbReference type="NCBIfam" id="NF001314">
    <property type="entry name" value="PRK00258.2-2"/>
    <property type="match status" value="1"/>
</dbReference>
<comment type="subunit">
    <text evidence="8">Homodimer.</text>
</comment>
<evidence type="ECO:0000256" key="7">
    <source>
        <dbReference type="ARBA" id="ARBA00060613"/>
    </source>
</evidence>
<feature type="binding site" evidence="8">
    <location>
        <position position="91"/>
    </location>
    <ligand>
        <name>shikimate</name>
        <dbReference type="ChEBI" id="CHEBI:36208"/>
    </ligand>
</feature>
<gene>
    <name evidence="8" type="primary">aroE</name>
    <name evidence="11" type="ORF">B9J77_00580</name>
</gene>
<dbReference type="SUPFAM" id="SSF53223">
    <property type="entry name" value="Aminoacid dehydrogenase-like, N-terminal domain"/>
    <property type="match status" value="1"/>
</dbReference>
<evidence type="ECO:0000256" key="1">
    <source>
        <dbReference type="ARBA" id="ARBA00004871"/>
    </source>
</evidence>
<feature type="binding site" evidence="8">
    <location>
        <begin position="131"/>
        <end position="135"/>
    </location>
    <ligand>
        <name>NADP(+)</name>
        <dbReference type="ChEBI" id="CHEBI:58349"/>
    </ligand>
</feature>
<protein>
    <recommendedName>
        <fullName evidence="2 8">Shikimate dehydrogenase (NADP(+))</fullName>
        <shortName evidence="8">SDH</shortName>
        <ecNumber evidence="2 8">1.1.1.25</ecNumber>
    </recommendedName>
</protein>
<dbReference type="GO" id="GO:0019632">
    <property type="term" value="P:shikimate metabolic process"/>
    <property type="evidence" value="ECO:0007669"/>
    <property type="project" value="InterPro"/>
</dbReference>
<dbReference type="Gene3D" id="3.40.50.10860">
    <property type="entry name" value="Leucine Dehydrogenase, chain A, domain 1"/>
    <property type="match status" value="1"/>
</dbReference>
<sequence length="293" mass="31245">MIKGTTKIFGVIGFPIEHTASPAIHNAAFAALGLDCAYLPLAVRPENLGRAVAGLSSLGIIGLNVTIPHKETVIACLDEVSEEARRIGAVNTVAIRSGKLIGYNTDGKGFVQALKEEGKIDIQGRRIVILGAGGAGRAVAVQSGLEGAGELIIFDKIAPRAKRLAADIGRNIPQLRVGVISWDKIKFNVGKADILINATPVGMNAGDKLLIDPEWLLPRTLVFDLVYNPQETRLMQASRERGCSVVGGLGMLIHQGALSFELWTGKEAPLDAMRKAAEEVINSQQSTVNSRER</sequence>
<proteinExistence type="inferred from homology"/>
<dbReference type="UniPathway" id="UPA00053">
    <property type="reaction ID" value="UER00087"/>
</dbReference>
<evidence type="ECO:0000256" key="2">
    <source>
        <dbReference type="ARBA" id="ARBA00012962"/>
    </source>
</evidence>
<feature type="binding site" evidence="8">
    <location>
        <begin position="19"/>
        <end position="21"/>
    </location>
    <ligand>
        <name>shikimate</name>
        <dbReference type="ChEBI" id="CHEBI:36208"/>
    </ligand>
</feature>
<dbReference type="PANTHER" id="PTHR21089:SF1">
    <property type="entry name" value="BIFUNCTIONAL 3-DEHYDROQUINATE DEHYDRATASE_SHIKIMATE DEHYDROGENASE, CHLOROPLASTIC"/>
    <property type="match status" value="1"/>
</dbReference>
<feature type="active site" description="Proton acceptor" evidence="8">
    <location>
        <position position="70"/>
    </location>
</feature>
<evidence type="ECO:0000313" key="11">
    <source>
        <dbReference type="EMBL" id="RII01065.1"/>
    </source>
</evidence>
<dbReference type="Proteomes" id="UP000266287">
    <property type="component" value="Unassembled WGS sequence"/>
</dbReference>
<keyword evidence="5 8" id="KW-0560">Oxidoreductase</keyword>
<feature type="binding site" evidence="8">
    <location>
        <position position="225"/>
    </location>
    <ligand>
        <name>NADP(+)</name>
        <dbReference type="ChEBI" id="CHEBI:58349"/>
    </ligand>
</feature>
<dbReference type="Pfam" id="PF08501">
    <property type="entry name" value="Shikimate_dh_N"/>
    <property type="match status" value="1"/>
</dbReference>
<dbReference type="InterPro" id="IPR041121">
    <property type="entry name" value="SDH_C"/>
</dbReference>
<dbReference type="Gene3D" id="3.40.50.720">
    <property type="entry name" value="NAD(P)-binding Rossmann-like Domain"/>
    <property type="match status" value="1"/>
</dbReference>
<dbReference type="SUPFAM" id="SSF51735">
    <property type="entry name" value="NAD(P)-binding Rossmann-fold domains"/>
    <property type="match status" value="1"/>
</dbReference>
<dbReference type="InterPro" id="IPR046346">
    <property type="entry name" value="Aminoacid_DH-like_N_sf"/>
</dbReference>
<comment type="caution">
    <text evidence="11">The sequence shown here is derived from an EMBL/GenBank/DDBJ whole genome shotgun (WGS) entry which is preliminary data.</text>
</comment>